<reference evidence="6 7" key="1">
    <citation type="submission" date="2018-06" db="EMBL/GenBank/DDBJ databases">
        <title>Genomic Encyclopedia of Archaeal and Bacterial Type Strains, Phase II (KMG-II): from individual species to whole genera.</title>
        <authorList>
            <person name="Goeker M."/>
        </authorList>
    </citation>
    <scope>NUCLEOTIDE SEQUENCE [LARGE SCALE GENOMIC DNA]</scope>
    <source>
        <strain evidence="6 7">T4</strain>
    </source>
</reference>
<evidence type="ECO:0000313" key="6">
    <source>
        <dbReference type="EMBL" id="PZV82995.1"/>
    </source>
</evidence>
<dbReference type="Gene3D" id="3.90.1720.10">
    <property type="entry name" value="endopeptidase domain like (from Nostoc punctiforme)"/>
    <property type="match status" value="1"/>
</dbReference>
<dbReference type="SUPFAM" id="SSF54001">
    <property type="entry name" value="Cysteine proteinases"/>
    <property type="match status" value="1"/>
</dbReference>
<proteinExistence type="inferred from homology"/>
<dbReference type="GO" id="GO:0008234">
    <property type="term" value="F:cysteine-type peptidase activity"/>
    <property type="evidence" value="ECO:0007669"/>
    <property type="project" value="UniProtKB-KW"/>
</dbReference>
<evidence type="ECO:0000256" key="3">
    <source>
        <dbReference type="ARBA" id="ARBA00022801"/>
    </source>
</evidence>
<evidence type="ECO:0000259" key="5">
    <source>
        <dbReference type="PROSITE" id="PS51935"/>
    </source>
</evidence>
<organism evidence="6 7">
    <name type="scientific">Algoriphagus aquaeductus</name>
    <dbReference type="NCBI Taxonomy" id="475299"/>
    <lineage>
        <taxon>Bacteria</taxon>
        <taxon>Pseudomonadati</taxon>
        <taxon>Bacteroidota</taxon>
        <taxon>Cytophagia</taxon>
        <taxon>Cytophagales</taxon>
        <taxon>Cyclobacteriaceae</taxon>
        <taxon>Algoriphagus</taxon>
    </lineage>
</organism>
<evidence type="ECO:0000256" key="4">
    <source>
        <dbReference type="ARBA" id="ARBA00022807"/>
    </source>
</evidence>
<evidence type="ECO:0000256" key="2">
    <source>
        <dbReference type="ARBA" id="ARBA00022670"/>
    </source>
</evidence>
<dbReference type="OrthoDB" id="9813368at2"/>
<dbReference type="PANTHER" id="PTHR47053">
    <property type="entry name" value="MUREIN DD-ENDOPEPTIDASE MEPH-RELATED"/>
    <property type="match status" value="1"/>
</dbReference>
<feature type="domain" description="NlpC/P60" evidence="5">
    <location>
        <begin position="52"/>
        <end position="185"/>
    </location>
</feature>
<accession>A0A326RR91</accession>
<dbReference type="InterPro" id="IPR000064">
    <property type="entry name" value="NLP_P60_dom"/>
</dbReference>
<dbReference type="InterPro" id="IPR038765">
    <property type="entry name" value="Papain-like_cys_pep_sf"/>
</dbReference>
<gene>
    <name evidence="6" type="ORF">CLV31_108196</name>
</gene>
<name>A0A326RR91_9BACT</name>
<keyword evidence="7" id="KW-1185">Reference proteome</keyword>
<protein>
    <submittedName>
        <fullName evidence="6">NlpC/P60 family protein</fullName>
    </submittedName>
</protein>
<dbReference type="AlphaFoldDB" id="A0A326RR91"/>
<dbReference type="InterPro" id="IPR051202">
    <property type="entry name" value="Peptidase_C40"/>
</dbReference>
<evidence type="ECO:0000256" key="1">
    <source>
        <dbReference type="ARBA" id="ARBA00007074"/>
    </source>
</evidence>
<keyword evidence="2" id="KW-0645">Protease</keyword>
<dbReference type="Pfam" id="PF00877">
    <property type="entry name" value="NLPC_P60"/>
    <property type="match status" value="1"/>
</dbReference>
<evidence type="ECO:0000313" key="7">
    <source>
        <dbReference type="Proteomes" id="UP000248917"/>
    </source>
</evidence>
<dbReference type="Proteomes" id="UP000248917">
    <property type="component" value="Unassembled WGS sequence"/>
</dbReference>
<dbReference type="GO" id="GO:0006508">
    <property type="term" value="P:proteolysis"/>
    <property type="evidence" value="ECO:0007669"/>
    <property type="project" value="UniProtKB-KW"/>
</dbReference>
<keyword evidence="3" id="KW-0378">Hydrolase</keyword>
<comment type="caution">
    <text evidence="6">The sequence shown here is derived from an EMBL/GenBank/DDBJ whole genome shotgun (WGS) entry which is preliminary data.</text>
</comment>
<keyword evidence="4" id="KW-0788">Thiol protease</keyword>
<dbReference type="RefSeq" id="WP_111393257.1">
    <property type="nucleotide sequence ID" value="NZ_QKTX01000008.1"/>
</dbReference>
<dbReference type="PANTHER" id="PTHR47053:SF1">
    <property type="entry name" value="MUREIN DD-ENDOPEPTIDASE MEPH-RELATED"/>
    <property type="match status" value="1"/>
</dbReference>
<sequence length="185" mass="20260">MNFNPPSFLKISIAAVLLLGLFGVTAYRFSPKGSKEPTEVSVSASEPVKSDSLEADVLIRDSLEQFGKGFLGVPYVYGGTSGKGFDCSGFVYYVYQEFGIRVPRTSAQFENFGKEVPIEKVKKGDILVFLSPTRNVIGHIGIVTDPKGMESEFIHASSSKEMKVMISSLKQPSYTRRFVKAVAVL</sequence>
<dbReference type="PROSITE" id="PS51935">
    <property type="entry name" value="NLPC_P60"/>
    <property type="match status" value="1"/>
</dbReference>
<dbReference type="EMBL" id="QKTX01000008">
    <property type="protein sequence ID" value="PZV82995.1"/>
    <property type="molecule type" value="Genomic_DNA"/>
</dbReference>
<comment type="similarity">
    <text evidence="1">Belongs to the peptidase C40 family.</text>
</comment>